<dbReference type="EMBL" id="BBWV01000004">
    <property type="protein sequence ID" value="GAO45168.1"/>
    <property type="molecule type" value="Genomic_DNA"/>
</dbReference>
<dbReference type="RefSeq" id="WP_046371126.1">
    <property type="nucleotide sequence ID" value="NZ_BBWV01000004.1"/>
</dbReference>
<keyword evidence="2" id="KW-1185">Reference proteome</keyword>
<name>A0A0E9N5T9_9BACT</name>
<reference evidence="1 2" key="1">
    <citation type="submission" date="2015-04" db="EMBL/GenBank/DDBJ databases">
        <title>Whole genome shotgun sequence of Flavihumibacter petaseus NBRC 106054.</title>
        <authorList>
            <person name="Miyazawa S."/>
            <person name="Hosoyama A."/>
            <person name="Hashimoto M."/>
            <person name="Noguchi M."/>
            <person name="Tsuchikane K."/>
            <person name="Ohji S."/>
            <person name="Yamazoe A."/>
            <person name="Ichikawa N."/>
            <person name="Kimura A."/>
            <person name="Fujita N."/>
        </authorList>
    </citation>
    <scope>NUCLEOTIDE SEQUENCE [LARGE SCALE GENOMIC DNA]</scope>
    <source>
        <strain evidence="1 2">NBRC 106054</strain>
    </source>
</reference>
<protein>
    <submittedName>
        <fullName evidence="1">Uncharacterized protein</fullName>
    </submittedName>
</protein>
<evidence type="ECO:0000313" key="1">
    <source>
        <dbReference type="EMBL" id="GAO45168.1"/>
    </source>
</evidence>
<dbReference type="Proteomes" id="UP000033121">
    <property type="component" value="Unassembled WGS sequence"/>
</dbReference>
<proteinExistence type="predicted"/>
<organism evidence="1 2">
    <name type="scientific">Flavihumibacter petaseus NBRC 106054</name>
    <dbReference type="NCBI Taxonomy" id="1220578"/>
    <lineage>
        <taxon>Bacteria</taxon>
        <taxon>Pseudomonadati</taxon>
        <taxon>Bacteroidota</taxon>
        <taxon>Chitinophagia</taxon>
        <taxon>Chitinophagales</taxon>
        <taxon>Chitinophagaceae</taxon>
        <taxon>Flavihumibacter</taxon>
    </lineage>
</organism>
<dbReference type="OrthoDB" id="669280at2"/>
<evidence type="ECO:0000313" key="2">
    <source>
        <dbReference type="Proteomes" id="UP000033121"/>
    </source>
</evidence>
<accession>A0A0E9N5T9</accession>
<sequence length="114" mass="13473">MLIENKQQLMDESQTWKQDINAILDQNIQLKNQLSLWLQHSCEPVEMEKAEYFQNGFVKTDVFAGVLRDEVVAWENAVAPETRDQKRAAIRYNLHLLHQHFENLSAEFEQFLVK</sequence>
<dbReference type="AlphaFoldDB" id="A0A0E9N5T9"/>
<gene>
    <name evidence="1" type="ORF">FPE01S_04_04120</name>
</gene>
<comment type="caution">
    <text evidence="1">The sequence shown here is derived from an EMBL/GenBank/DDBJ whole genome shotgun (WGS) entry which is preliminary data.</text>
</comment>